<sequence length="126" mass="13782">MTAYETARTPEDLTRLFVEYSNAGDADAVASLYHEDAVMAFPPGRVTRGRAAIRDLWASVLEHRPTFVPESPLPTLAFGDDLALTSTPPRDGAGARAQVVTRRPDGSWVRIIDQPEFQTPTTGERA</sequence>
<comment type="caution">
    <text evidence="2">The sequence shown here is derived from an EMBL/GenBank/DDBJ whole genome shotgun (WGS) entry which is preliminary data.</text>
</comment>
<dbReference type="AlphaFoldDB" id="A0AAE4R9R7"/>
<reference evidence="2" key="1">
    <citation type="submission" date="2023-10" db="EMBL/GenBank/DDBJ databases">
        <title>Development of a sustainable strategy for remediation of hydrocarbon-contaminated territories based on the waste exchange concept.</title>
        <authorList>
            <person name="Krivoruchko A."/>
        </authorList>
    </citation>
    <scope>NUCLEOTIDE SEQUENCE</scope>
    <source>
        <strain evidence="2">IEGM 1279</strain>
    </source>
</reference>
<dbReference type="EMBL" id="JAWLKH010000014">
    <property type="protein sequence ID" value="MDV6312985.1"/>
    <property type="molecule type" value="Genomic_DNA"/>
</dbReference>
<organism evidence="2 3">
    <name type="scientific">Gordonia amicalis</name>
    <dbReference type="NCBI Taxonomy" id="89053"/>
    <lineage>
        <taxon>Bacteria</taxon>
        <taxon>Bacillati</taxon>
        <taxon>Actinomycetota</taxon>
        <taxon>Actinomycetes</taxon>
        <taxon>Mycobacteriales</taxon>
        <taxon>Gordoniaceae</taxon>
        <taxon>Gordonia</taxon>
    </lineage>
</organism>
<dbReference type="SUPFAM" id="SSF54427">
    <property type="entry name" value="NTF2-like"/>
    <property type="match status" value="1"/>
</dbReference>
<dbReference type="InterPro" id="IPR037401">
    <property type="entry name" value="SnoaL-like"/>
</dbReference>
<accession>A0AAE4R9R7</accession>
<dbReference type="InterPro" id="IPR032710">
    <property type="entry name" value="NTF2-like_dom_sf"/>
</dbReference>
<dbReference type="Gene3D" id="3.10.450.50">
    <property type="match status" value="1"/>
</dbReference>
<evidence type="ECO:0000259" key="1">
    <source>
        <dbReference type="Pfam" id="PF12680"/>
    </source>
</evidence>
<dbReference type="Pfam" id="PF12680">
    <property type="entry name" value="SnoaL_2"/>
    <property type="match status" value="1"/>
</dbReference>
<evidence type="ECO:0000313" key="2">
    <source>
        <dbReference type="EMBL" id="MDV6312985.1"/>
    </source>
</evidence>
<protein>
    <submittedName>
        <fullName evidence="2">Nuclear transport factor 2 family protein</fullName>
    </submittedName>
</protein>
<feature type="domain" description="SnoaL-like" evidence="1">
    <location>
        <begin position="16"/>
        <end position="110"/>
    </location>
</feature>
<evidence type="ECO:0000313" key="3">
    <source>
        <dbReference type="Proteomes" id="UP001185922"/>
    </source>
</evidence>
<dbReference type="RefSeq" id="WP_024499168.1">
    <property type="nucleotide sequence ID" value="NZ_CP096596.1"/>
</dbReference>
<gene>
    <name evidence="2" type="ORF">R3Q15_13980</name>
</gene>
<dbReference type="Proteomes" id="UP001185922">
    <property type="component" value="Unassembled WGS sequence"/>
</dbReference>
<proteinExistence type="predicted"/>
<name>A0AAE4R9R7_9ACTN</name>